<reference evidence="4" key="1">
    <citation type="submission" date="2022-06" db="EMBL/GenBank/DDBJ databases">
        <title>Aeoliella straminimaris, a novel planctomycete from sediments.</title>
        <authorList>
            <person name="Vitorino I.R."/>
            <person name="Lage O.M."/>
        </authorList>
    </citation>
    <scope>NUCLEOTIDE SEQUENCE</scope>
    <source>
        <strain evidence="4">ICT_H6.2</strain>
    </source>
</reference>
<evidence type="ECO:0000256" key="2">
    <source>
        <dbReference type="SAM" id="SignalP"/>
    </source>
</evidence>
<protein>
    <submittedName>
        <fullName evidence="4">PhnD/SsuA/transferrin family substrate-binding protein</fullName>
    </submittedName>
</protein>
<dbReference type="InterPro" id="IPR015943">
    <property type="entry name" value="WD40/YVTN_repeat-like_dom_sf"/>
</dbReference>
<gene>
    <name evidence="4" type="ORF">NG895_22595</name>
</gene>
<dbReference type="SMART" id="SM00564">
    <property type="entry name" value="PQQ"/>
    <property type="match status" value="5"/>
</dbReference>
<sequence>MRFACLAILALVPLCVAPPATADEPAPLNMVVMDPLAAPLSCPCVEGYAQRKYEELAKYLTKKLGREVKVAFGESVARGMEKGEFDEVHIVIGKDSVVRADAAKLKVKAVPVAQLTGKDGSTTQTGLVVVRSSDSAKKVSDLSGYRILYGPQECDEKFAAPRDLLAAAGIDVVAAEQAETSAACSDGACKIIEWGDSQNAAAVISSYAAPLLEGCGTINKGDLRVVGETKPVPFVTAFVNGSLADDEQQEVRETLLDVMYEPELLLSLETLKGFVPLTKEYKDKYKKSKDAPPAGEKLGVLPVSGLEDRGPPDGGPPGAGPQVVAANSSPEQEATLGWTGWRGPHRDGRVRALPTRLPEKLPQVWQVPLAHSGLGGIAATDKYVVIGDRNLPNTGDEFRCYDAATGNLLWIVDYPAEGALDYDNTPRATPLIVAGEDELLGPRVILQGAFGHLSCVDLATGIIYWQKNIRDEFGADSELVWGTCSSPLVVDGKLIVTPGAPEASIAALDLMTGLALWQTPGETSGYGSLIVATLGGKRQIVGHDRVSLGGWDVETGERLWTLKPPRSGDFNVPTPIEVDGKLLVTTEGNGTRLYAFDADGKIIPEPTALQMQLAPDMSTPVVVGSRLYCVCQQLYCLDLAGSLAELCELQDPALGDYAPIIADDKHLLILGHGGELLLIDISGESLTITSRTFLFDDPETREAELYSHPAIVGNRLYVRGETSLACFELQ</sequence>
<evidence type="ECO:0000313" key="5">
    <source>
        <dbReference type="Proteomes" id="UP001155241"/>
    </source>
</evidence>
<feature type="chain" id="PRO_5040930716" evidence="2">
    <location>
        <begin position="23"/>
        <end position="730"/>
    </location>
</feature>
<dbReference type="Gene3D" id="2.130.10.10">
    <property type="entry name" value="YVTN repeat-like/Quinoprotein amine dehydrogenase"/>
    <property type="match status" value="2"/>
</dbReference>
<organism evidence="4 5">
    <name type="scientific">Aeoliella straminimaris</name>
    <dbReference type="NCBI Taxonomy" id="2954799"/>
    <lineage>
        <taxon>Bacteria</taxon>
        <taxon>Pseudomonadati</taxon>
        <taxon>Planctomycetota</taxon>
        <taxon>Planctomycetia</taxon>
        <taxon>Pirellulales</taxon>
        <taxon>Lacipirellulaceae</taxon>
        <taxon>Aeoliella</taxon>
    </lineage>
</organism>
<dbReference type="InterPro" id="IPR011047">
    <property type="entry name" value="Quinoprotein_ADH-like_sf"/>
</dbReference>
<dbReference type="Proteomes" id="UP001155241">
    <property type="component" value="Unassembled WGS sequence"/>
</dbReference>
<evidence type="ECO:0000313" key="4">
    <source>
        <dbReference type="EMBL" id="MCO6046695.1"/>
    </source>
</evidence>
<proteinExistence type="predicted"/>
<dbReference type="PANTHER" id="PTHR34512">
    <property type="entry name" value="CELL SURFACE PROTEIN"/>
    <property type="match status" value="1"/>
</dbReference>
<dbReference type="SUPFAM" id="SSF50998">
    <property type="entry name" value="Quinoprotein alcohol dehydrogenase-like"/>
    <property type="match status" value="1"/>
</dbReference>
<keyword evidence="2" id="KW-0732">Signal</keyword>
<dbReference type="InterPro" id="IPR002372">
    <property type="entry name" value="PQQ_rpt_dom"/>
</dbReference>
<accession>A0A9X2FD09</accession>
<keyword evidence="5" id="KW-1185">Reference proteome</keyword>
<dbReference type="Pfam" id="PF13360">
    <property type="entry name" value="PQQ_2"/>
    <property type="match status" value="1"/>
</dbReference>
<evidence type="ECO:0000256" key="1">
    <source>
        <dbReference type="SAM" id="MobiDB-lite"/>
    </source>
</evidence>
<dbReference type="AlphaFoldDB" id="A0A9X2FD09"/>
<feature type="domain" description="Pyrrolo-quinoline quinone repeat" evidence="3">
    <location>
        <begin position="442"/>
        <end position="640"/>
    </location>
</feature>
<dbReference type="Pfam" id="PF12974">
    <property type="entry name" value="Phosphonate-bd"/>
    <property type="match status" value="1"/>
</dbReference>
<evidence type="ECO:0000259" key="3">
    <source>
        <dbReference type="Pfam" id="PF13360"/>
    </source>
</evidence>
<feature type="region of interest" description="Disordered" evidence="1">
    <location>
        <begin position="285"/>
        <end position="341"/>
    </location>
</feature>
<dbReference type="SUPFAM" id="SSF53850">
    <property type="entry name" value="Periplasmic binding protein-like II"/>
    <property type="match status" value="1"/>
</dbReference>
<dbReference type="Gene3D" id="3.40.190.10">
    <property type="entry name" value="Periplasmic binding protein-like II"/>
    <property type="match status" value="2"/>
</dbReference>
<dbReference type="PANTHER" id="PTHR34512:SF30">
    <property type="entry name" value="OUTER MEMBRANE PROTEIN ASSEMBLY FACTOR BAMB"/>
    <property type="match status" value="1"/>
</dbReference>
<comment type="caution">
    <text evidence="4">The sequence shown here is derived from an EMBL/GenBank/DDBJ whole genome shotgun (WGS) entry which is preliminary data.</text>
</comment>
<feature type="signal peptide" evidence="2">
    <location>
        <begin position="1"/>
        <end position="22"/>
    </location>
</feature>
<dbReference type="InterPro" id="IPR018391">
    <property type="entry name" value="PQQ_b-propeller_rpt"/>
</dbReference>
<dbReference type="RefSeq" id="WP_252854810.1">
    <property type="nucleotide sequence ID" value="NZ_JAMXLR010000077.1"/>
</dbReference>
<name>A0A9X2FD09_9BACT</name>
<dbReference type="EMBL" id="JAMXLR010000077">
    <property type="protein sequence ID" value="MCO6046695.1"/>
    <property type="molecule type" value="Genomic_DNA"/>
</dbReference>